<dbReference type="CDD" id="cd03676">
    <property type="entry name" value="NUDIX_Tnr3_like"/>
    <property type="match status" value="1"/>
</dbReference>
<dbReference type="PROSITE" id="PS51462">
    <property type="entry name" value="NUDIX"/>
    <property type="match status" value="1"/>
</dbReference>
<dbReference type="PANTHER" id="PTHR13622:SF8">
    <property type="entry name" value="THIAMIN PYROPHOSPHOKINASE 1"/>
    <property type="match status" value="1"/>
</dbReference>
<dbReference type="InterPro" id="IPR015797">
    <property type="entry name" value="NUDIX_hydrolase-like_dom_sf"/>
</dbReference>
<proteinExistence type="predicted"/>
<dbReference type="PANTHER" id="PTHR13622">
    <property type="entry name" value="THIAMIN PYROPHOSPHOKINASE"/>
    <property type="match status" value="1"/>
</dbReference>
<keyword evidence="3" id="KW-1185">Reference proteome</keyword>
<feature type="domain" description="Nudix hydrolase" evidence="1">
    <location>
        <begin position="114"/>
        <end position="251"/>
    </location>
</feature>
<dbReference type="Proteomes" id="UP000268321">
    <property type="component" value="Unassembled WGS sequence"/>
</dbReference>
<evidence type="ECO:0000313" key="2">
    <source>
        <dbReference type="EMBL" id="RKP30226.1"/>
    </source>
</evidence>
<dbReference type="SUPFAM" id="SSF55811">
    <property type="entry name" value="Nudix"/>
    <property type="match status" value="1"/>
</dbReference>
<evidence type="ECO:0000313" key="3">
    <source>
        <dbReference type="Proteomes" id="UP000268321"/>
    </source>
</evidence>
<dbReference type="AlphaFoldDB" id="A0A4P9ZBK7"/>
<organism evidence="2 3">
    <name type="scientific">Metschnikowia bicuspidata</name>
    <dbReference type="NCBI Taxonomy" id="27322"/>
    <lineage>
        <taxon>Eukaryota</taxon>
        <taxon>Fungi</taxon>
        <taxon>Dikarya</taxon>
        <taxon>Ascomycota</taxon>
        <taxon>Saccharomycotina</taxon>
        <taxon>Pichiomycetes</taxon>
        <taxon>Metschnikowiaceae</taxon>
        <taxon>Metschnikowia</taxon>
    </lineage>
</organism>
<sequence>MALIILVLSIDSFPYSEPLEYWRFLSHDGYLLGYVTPEIAQRFQSGCHSDKFHVAEAERFVQIAESLASFKDRNRVFAEIALAWRLNDELLDKGWRSEHCTVAFSCLLGVVTYGVHINGYIPADRTKDKVMKMWISRRSATKAKYPGKLDNTIAGGLGYPYGLWENVVKECYEEGGLSAEFVEKKIVAAGAGHAQPEIEYVYDLAFDSETDNVPHPVDGEVEGFTLMRIDAIKQSILAGEFKPNCALVICDFMIRHGIMTAENEPNYLEILSRIHRRFPFALQQ</sequence>
<dbReference type="FunFam" id="3.90.79.10:FF:000019">
    <property type="entry name" value="Thiamin pyrophosphokinase, putative"/>
    <property type="match status" value="1"/>
</dbReference>
<dbReference type="Gene3D" id="3.90.79.10">
    <property type="entry name" value="Nucleoside Triphosphate Pyrophosphohydrolase"/>
    <property type="match status" value="1"/>
</dbReference>
<dbReference type="GO" id="GO:0044715">
    <property type="term" value="F:8-oxo-dGDP phosphatase activity"/>
    <property type="evidence" value="ECO:0007669"/>
    <property type="project" value="TreeGrafter"/>
</dbReference>
<accession>A0A4P9ZBK7</accession>
<dbReference type="OrthoDB" id="10261522at2759"/>
<evidence type="ECO:0000259" key="1">
    <source>
        <dbReference type="PROSITE" id="PS51462"/>
    </source>
</evidence>
<name>A0A4P9ZBK7_9ASCO</name>
<protein>
    <recommendedName>
        <fullName evidence="1">Nudix hydrolase domain-containing protein</fullName>
    </recommendedName>
</protein>
<gene>
    <name evidence="2" type="ORF">METBISCDRAFT_31077</name>
</gene>
<dbReference type="InterPro" id="IPR000086">
    <property type="entry name" value="NUDIX_hydrolase_dom"/>
</dbReference>
<dbReference type="EMBL" id="ML004463">
    <property type="protein sequence ID" value="RKP30226.1"/>
    <property type="molecule type" value="Genomic_DNA"/>
</dbReference>
<reference evidence="3" key="1">
    <citation type="journal article" date="2018" name="Nat. Microbiol.">
        <title>Leveraging single-cell genomics to expand the fungal tree of life.</title>
        <authorList>
            <person name="Ahrendt S.R."/>
            <person name="Quandt C.A."/>
            <person name="Ciobanu D."/>
            <person name="Clum A."/>
            <person name="Salamov A."/>
            <person name="Andreopoulos B."/>
            <person name="Cheng J.F."/>
            <person name="Woyke T."/>
            <person name="Pelin A."/>
            <person name="Henrissat B."/>
            <person name="Reynolds N.K."/>
            <person name="Benny G.L."/>
            <person name="Smith M.E."/>
            <person name="James T.Y."/>
            <person name="Grigoriev I.V."/>
        </authorList>
    </citation>
    <scope>NUCLEOTIDE SEQUENCE [LARGE SCALE GENOMIC DNA]</scope>
    <source>
        <strain evidence="3">Baker2002</strain>
    </source>
</reference>